<keyword evidence="5" id="KW-1185">Reference proteome</keyword>
<gene>
    <name evidence="3" type="ORF">JXQ802_LOCUS55585</name>
    <name evidence="2" type="ORF">PYM288_LOCUS39051</name>
</gene>
<dbReference type="InterPro" id="IPR000477">
    <property type="entry name" value="RT_dom"/>
</dbReference>
<evidence type="ECO:0000313" key="3">
    <source>
        <dbReference type="EMBL" id="CAF1657904.1"/>
    </source>
</evidence>
<proteinExistence type="predicted"/>
<dbReference type="PANTHER" id="PTHR21301:SF10">
    <property type="entry name" value="REVERSE TRANSCRIPTASE DOMAIN-CONTAINING PROTEIN"/>
    <property type="match status" value="1"/>
</dbReference>
<dbReference type="InterPro" id="IPR058912">
    <property type="entry name" value="HTH_animal"/>
</dbReference>
<name>A0A815TYB0_9BILA</name>
<dbReference type="Proteomes" id="UP000663870">
    <property type="component" value="Unassembled WGS sequence"/>
</dbReference>
<feature type="domain" description="Reverse transcriptase" evidence="1">
    <location>
        <begin position="73"/>
        <end position="322"/>
    </location>
</feature>
<sequence length="544" mass="64171">MLIKEKNLIIRLTDKGHNFYIGSATEFEKKARKFFSDTNAFIELSDNSFNDITNKVIQLLNRLREQNLIRKWQYEQMMPDRTKCELAHLYFNPKTHKDNIPVRPIENTIHAPTTNISKFLDQILQPIFNDKCKETNIIDGASLIEELHKYIRKGLFKSSTLFCTFDIHNLYTMLPQEESIKILSEFLQVHGYTKVKGIDLTTIKTLASIVLQENVFVYDKKIYKQTTGGAMGSSFTLTLANIFMWKWQKEFVRQQNITNEFYGRYIDDVFMTWNRSKRELRKLLDDANQWHLNIKLDYKIDKSLPFLDVLLTNNNGILSTSVYHKPAAEPYVTPFLSDHPRHVFKNIIQNALTKAVRYSSTYQVFQHEQRLIRLMLLFNGYSSSFIDKQFDKFFVENMSSTTSFLSISTDEKQFKRIRENFLRKPTQQQSQVALSVATADLQNDATDKNLLQRTNIANEPEKQDTKFEKKIIVHYTHEKRLHSFKRYMHQILDHTFQKEIDQDIKLIVGNRNRRDAAKELIRKRPKQSLLKNKIPKSKFISFTN</sequence>
<evidence type="ECO:0000313" key="5">
    <source>
        <dbReference type="Proteomes" id="UP000663870"/>
    </source>
</evidence>
<dbReference type="Proteomes" id="UP000663854">
    <property type="component" value="Unassembled WGS sequence"/>
</dbReference>
<dbReference type="EMBL" id="CAJNOH010010166">
    <property type="protein sequence ID" value="CAF1509091.1"/>
    <property type="molecule type" value="Genomic_DNA"/>
</dbReference>
<dbReference type="AlphaFoldDB" id="A0A815TYB0"/>
<organism evidence="2 4">
    <name type="scientific">Rotaria sordida</name>
    <dbReference type="NCBI Taxonomy" id="392033"/>
    <lineage>
        <taxon>Eukaryota</taxon>
        <taxon>Metazoa</taxon>
        <taxon>Spiralia</taxon>
        <taxon>Gnathifera</taxon>
        <taxon>Rotifera</taxon>
        <taxon>Eurotatoria</taxon>
        <taxon>Bdelloidea</taxon>
        <taxon>Philodinida</taxon>
        <taxon>Philodinidae</taxon>
        <taxon>Rotaria</taxon>
    </lineage>
</organism>
<comment type="caution">
    <text evidence="2">The sequence shown here is derived from an EMBL/GenBank/DDBJ whole genome shotgun (WGS) entry which is preliminary data.</text>
</comment>
<accession>A0A815TYB0</accession>
<evidence type="ECO:0000313" key="2">
    <source>
        <dbReference type="EMBL" id="CAF1509091.1"/>
    </source>
</evidence>
<evidence type="ECO:0000259" key="1">
    <source>
        <dbReference type="PROSITE" id="PS50878"/>
    </source>
</evidence>
<reference evidence="2" key="1">
    <citation type="submission" date="2021-02" db="EMBL/GenBank/DDBJ databases">
        <authorList>
            <person name="Nowell W R."/>
        </authorList>
    </citation>
    <scope>NUCLEOTIDE SEQUENCE</scope>
</reference>
<dbReference type="PANTHER" id="PTHR21301">
    <property type="entry name" value="REVERSE TRANSCRIPTASE"/>
    <property type="match status" value="1"/>
</dbReference>
<dbReference type="PROSITE" id="PS50878">
    <property type="entry name" value="RT_POL"/>
    <property type="match status" value="1"/>
</dbReference>
<evidence type="ECO:0000313" key="4">
    <source>
        <dbReference type="Proteomes" id="UP000663854"/>
    </source>
</evidence>
<dbReference type="EMBL" id="CAJNOL010011978">
    <property type="protein sequence ID" value="CAF1657904.1"/>
    <property type="molecule type" value="Genomic_DNA"/>
</dbReference>
<dbReference type="Pfam" id="PF26215">
    <property type="entry name" value="HTH_animal"/>
    <property type="match status" value="1"/>
</dbReference>
<protein>
    <recommendedName>
        <fullName evidence="1">Reverse transcriptase domain-containing protein</fullName>
    </recommendedName>
</protein>